<comment type="caution">
    <text evidence="2">The sequence shown here is derived from an EMBL/GenBank/DDBJ whole genome shotgun (WGS) entry which is preliminary data.</text>
</comment>
<dbReference type="AlphaFoldDB" id="A0A315ERS2"/>
<feature type="domain" description="AbiEi antitoxin N-terminal" evidence="1">
    <location>
        <begin position="8"/>
        <end position="52"/>
    </location>
</feature>
<dbReference type="Proteomes" id="UP000251341">
    <property type="component" value="Unassembled WGS sequence"/>
</dbReference>
<sequence length="200" mass="22432">MTIRQSSIASLIKRRALLRPSDAVARGYSRVYLARLAKQGIVHQVSRGLYATPQRKETEFSSLAEITSKHPKTLVCLLSALSFHGLTTQAPHEVWIAVGNKDRIPKMSYPPLHVVRFGGETMTAGVTKQKIDGVEIKITSIPKTIADCFKFRNKIGLDVALEALKEAWTSKRVTMDELWHFSKLCRVQNVMRPYLEALAS</sequence>
<dbReference type="RefSeq" id="WP_108401652.1">
    <property type="nucleotide sequence ID" value="NZ_NESP01000001.1"/>
</dbReference>
<keyword evidence="3" id="KW-1185">Reference proteome</keyword>
<gene>
    <name evidence="2" type="ORF">B9Z44_02660</name>
</gene>
<accession>A0A315ERS2</accession>
<evidence type="ECO:0000313" key="2">
    <source>
        <dbReference type="EMBL" id="PUE58592.1"/>
    </source>
</evidence>
<dbReference type="InterPro" id="IPR025159">
    <property type="entry name" value="AbiEi_N"/>
</dbReference>
<dbReference type="Pfam" id="PF13338">
    <property type="entry name" value="AbiEi_4"/>
    <property type="match status" value="1"/>
</dbReference>
<organism evidence="2 3">
    <name type="scientific">Limnohabitans curvus</name>
    <dbReference type="NCBI Taxonomy" id="323423"/>
    <lineage>
        <taxon>Bacteria</taxon>
        <taxon>Pseudomonadati</taxon>
        <taxon>Pseudomonadota</taxon>
        <taxon>Betaproteobacteria</taxon>
        <taxon>Burkholderiales</taxon>
        <taxon>Comamonadaceae</taxon>
        <taxon>Limnohabitans</taxon>
    </lineage>
</organism>
<reference evidence="2 3" key="1">
    <citation type="submission" date="2017-04" db="EMBL/GenBank/DDBJ databases">
        <title>Unexpected and diverse lifestyles within the genus Limnohabitans.</title>
        <authorList>
            <person name="Kasalicky V."/>
            <person name="Mehrshad M."/>
            <person name="Andrei S.-A."/>
            <person name="Salcher M."/>
            <person name="Kratochvilova H."/>
            <person name="Simek K."/>
            <person name="Ghai R."/>
        </authorList>
    </citation>
    <scope>NUCLEOTIDE SEQUENCE [LARGE SCALE GENOMIC DNA]</scope>
    <source>
        <strain evidence="2 3">MWH-C5</strain>
    </source>
</reference>
<evidence type="ECO:0000313" key="3">
    <source>
        <dbReference type="Proteomes" id="UP000251341"/>
    </source>
</evidence>
<evidence type="ECO:0000259" key="1">
    <source>
        <dbReference type="Pfam" id="PF13338"/>
    </source>
</evidence>
<proteinExistence type="predicted"/>
<name>A0A315ERS2_9BURK</name>
<dbReference type="EMBL" id="NESP01000001">
    <property type="protein sequence ID" value="PUE58592.1"/>
    <property type="molecule type" value="Genomic_DNA"/>
</dbReference>
<protein>
    <submittedName>
        <fullName evidence="2">Transcriptional regulator</fullName>
    </submittedName>
</protein>